<feature type="transmembrane region" description="Helical" evidence="1">
    <location>
        <begin position="184"/>
        <end position="207"/>
    </location>
</feature>
<organism evidence="2 3">
    <name type="scientific">Venturia nashicola</name>
    <dbReference type="NCBI Taxonomy" id="86259"/>
    <lineage>
        <taxon>Eukaryota</taxon>
        <taxon>Fungi</taxon>
        <taxon>Dikarya</taxon>
        <taxon>Ascomycota</taxon>
        <taxon>Pezizomycotina</taxon>
        <taxon>Dothideomycetes</taxon>
        <taxon>Pleosporomycetidae</taxon>
        <taxon>Venturiales</taxon>
        <taxon>Venturiaceae</taxon>
        <taxon>Venturia</taxon>
    </lineage>
</organism>
<keyword evidence="3" id="KW-1185">Reference proteome</keyword>
<accession>A0A4Z1P2E5</accession>
<dbReference type="InterPro" id="IPR009571">
    <property type="entry name" value="SUR7/Rim9-like_fungi"/>
</dbReference>
<comment type="caution">
    <text evidence="2">The sequence shown here is derived from an EMBL/GenBank/DDBJ whole genome shotgun (WGS) entry which is preliminary data.</text>
</comment>
<dbReference type="PANTHER" id="PTHR28019:SF2">
    <property type="entry name" value="CELL MEMBRANE PROTEIN YLR413W-RELATED"/>
    <property type="match status" value="1"/>
</dbReference>
<dbReference type="GO" id="GO:0051285">
    <property type="term" value="C:cell cortex of cell tip"/>
    <property type="evidence" value="ECO:0007669"/>
    <property type="project" value="TreeGrafter"/>
</dbReference>
<name>A0A4Z1P2E5_9PEZI</name>
<protein>
    <submittedName>
        <fullName evidence="2">Integral membrane protein-like protein</fullName>
    </submittedName>
</protein>
<dbReference type="InterPro" id="IPR052413">
    <property type="entry name" value="SUR7_domain"/>
</dbReference>
<keyword evidence="1" id="KW-0812">Transmembrane</keyword>
<feature type="transmembrane region" description="Helical" evidence="1">
    <location>
        <begin position="53"/>
        <end position="74"/>
    </location>
</feature>
<sequence length="326" mass="36091">MGLFGKKKHVENEPLERYPTRAGHSIETDRTLTHHGEEMSKTQLKRATRTRKIWSLISAFCLLLSVIFLILVQVGNTKVGKVRSSIYFIRLNLSQIIPSSVPSGASFTNSIAQTLGLHDYYQVGLWNYCQGNVGVGIDECSPTKTLYWFNPVEILVSQLLSGATIALPTKVTTVLHILKIASQWMFGLFLTGACADFVMIFLTPLAIYSRWANLAITPLTFLAALCTTVATILATVIFIVLKKAAESVAEVNLKAKIGTKMFIFMWIAAGFSMLALLIQLCLCCCCASRRDVKRGKKKGNRHAYTDAGETAISEKPKRTMFGRKKA</sequence>
<dbReference type="STRING" id="86259.A0A4Z1P2E5"/>
<evidence type="ECO:0000313" key="2">
    <source>
        <dbReference type="EMBL" id="TID15658.1"/>
    </source>
</evidence>
<gene>
    <name evidence="2" type="ORF">E6O75_ATG07986</name>
</gene>
<evidence type="ECO:0000313" key="3">
    <source>
        <dbReference type="Proteomes" id="UP000298493"/>
    </source>
</evidence>
<feature type="transmembrane region" description="Helical" evidence="1">
    <location>
        <begin position="261"/>
        <end position="288"/>
    </location>
</feature>
<dbReference type="EMBL" id="SNSC02000020">
    <property type="protein sequence ID" value="TID15658.1"/>
    <property type="molecule type" value="Genomic_DNA"/>
</dbReference>
<dbReference type="Proteomes" id="UP000298493">
    <property type="component" value="Unassembled WGS sequence"/>
</dbReference>
<feature type="transmembrane region" description="Helical" evidence="1">
    <location>
        <begin position="219"/>
        <end position="241"/>
    </location>
</feature>
<keyword evidence="1" id="KW-0472">Membrane</keyword>
<evidence type="ECO:0000256" key="1">
    <source>
        <dbReference type="SAM" id="Phobius"/>
    </source>
</evidence>
<keyword evidence="1" id="KW-1133">Transmembrane helix</keyword>
<dbReference type="GO" id="GO:0031505">
    <property type="term" value="P:fungal-type cell wall organization"/>
    <property type="evidence" value="ECO:0007669"/>
    <property type="project" value="TreeGrafter"/>
</dbReference>
<proteinExistence type="predicted"/>
<dbReference type="OrthoDB" id="2327445at2759"/>
<dbReference type="Pfam" id="PF06687">
    <property type="entry name" value="SUR7"/>
    <property type="match status" value="1"/>
</dbReference>
<dbReference type="PANTHER" id="PTHR28019">
    <property type="entry name" value="CELL MEMBRANE PROTEIN YLR413W-RELATED"/>
    <property type="match status" value="1"/>
</dbReference>
<dbReference type="GO" id="GO:0005886">
    <property type="term" value="C:plasma membrane"/>
    <property type="evidence" value="ECO:0007669"/>
    <property type="project" value="InterPro"/>
</dbReference>
<dbReference type="AlphaFoldDB" id="A0A4Z1P2E5"/>
<reference evidence="2 3" key="1">
    <citation type="submission" date="2019-04" db="EMBL/GenBank/DDBJ databases">
        <title>High contiguity whole genome sequence and gene annotation resource for two Venturia nashicola isolates.</title>
        <authorList>
            <person name="Prokchorchik M."/>
            <person name="Won K."/>
            <person name="Lee Y."/>
            <person name="Choi E.D."/>
            <person name="Segonzac C."/>
            <person name="Sohn K.H."/>
        </authorList>
    </citation>
    <scope>NUCLEOTIDE SEQUENCE [LARGE SCALE GENOMIC DNA]</scope>
    <source>
        <strain evidence="2 3">PRI2</strain>
    </source>
</reference>